<evidence type="ECO:0000313" key="8">
    <source>
        <dbReference type="Proteomes" id="UP000500930"/>
    </source>
</evidence>
<organism evidence="7 8">
    <name type="scientific">Anaplasma platys</name>
    <dbReference type="NCBI Taxonomy" id="949"/>
    <lineage>
        <taxon>Bacteria</taxon>
        <taxon>Pseudomonadati</taxon>
        <taxon>Pseudomonadota</taxon>
        <taxon>Alphaproteobacteria</taxon>
        <taxon>Rickettsiales</taxon>
        <taxon>Anaplasmataceae</taxon>
        <taxon>Anaplasma</taxon>
    </lineage>
</organism>
<keyword evidence="3 6" id="KW-0812">Transmembrane</keyword>
<keyword evidence="6" id="KW-1003">Cell membrane</keyword>
<reference evidence="7 8" key="1">
    <citation type="journal article" date="2020" name="Pathogens">
        <title>First Whole Genome Sequence of Anaplasma platys, an Obligate Intracellular Rickettsial Pathogen of Dogs.</title>
        <authorList>
            <person name="Llanes A."/>
            <person name="Rajeev S."/>
        </authorList>
    </citation>
    <scope>NUCLEOTIDE SEQUENCE [LARGE SCALE GENOMIC DNA]</scope>
    <source>
        <strain evidence="7 8">S3</strain>
    </source>
</reference>
<dbReference type="AlphaFoldDB" id="A0A858PZ21"/>
<comment type="subcellular location">
    <subcellularLocation>
        <location evidence="6">Cell membrane</location>
        <topology evidence="6">Multi-pass membrane protein</topology>
    </subcellularLocation>
    <subcellularLocation>
        <location evidence="1">Membrane</location>
    </subcellularLocation>
</comment>
<feature type="transmembrane region" description="Helical" evidence="6">
    <location>
        <begin position="187"/>
        <end position="208"/>
    </location>
</feature>
<evidence type="ECO:0000256" key="2">
    <source>
        <dbReference type="ARBA" id="ARBA00007165"/>
    </source>
</evidence>
<dbReference type="CDD" id="cd06662">
    <property type="entry name" value="SURF1"/>
    <property type="match status" value="1"/>
</dbReference>
<dbReference type="InterPro" id="IPR045214">
    <property type="entry name" value="Surf1/Surf4"/>
</dbReference>
<dbReference type="EMBL" id="CP046391">
    <property type="protein sequence ID" value="QJC27863.1"/>
    <property type="molecule type" value="Genomic_DNA"/>
</dbReference>
<dbReference type="KEGG" id="aplt:ANPL_04085"/>
<comment type="caution">
    <text evidence="6">Lacks conserved residue(s) required for the propagation of feature annotation.</text>
</comment>
<evidence type="ECO:0000256" key="3">
    <source>
        <dbReference type="ARBA" id="ARBA00022692"/>
    </source>
</evidence>
<keyword evidence="8" id="KW-1185">Reference proteome</keyword>
<proteinExistence type="inferred from homology"/>
<dbReference type="GO" id="GO:0005886">
    <property type="term" value="C:plasma membrane"/>
    <property type="evidence" value="ECO:0007669"/>
    <property type="project" value="UniProtKB-SubCell"/>
</dbReference>
<dbReference type="RefSeq" id="WP_169193461.1">
    <property type="nucleotide sequence ID" value="NZ_CP046391.1"/>
</dbReference>
<sequence>MKYRLLCKICGGVLPFTALLALGIWQLARLQEKILIETRMETAVIALPGTDIRSFAYSRVKLLGAFQQPFFRVFAGKNGYYWVQLMLLTDGRYILVNRGTFLGEFFPDDNKEGEVSVRGILYCKLKNTSRWVASNDAQGNLWFWYDIEHMSRTLGKSLQPCIVWGDNTAVFAGLQCNAPLKVRNDHLQYALTWFILAAVWAGGYICFLRGRDKS</sequence>
<dbReference type="Proteomes" id="UP000500930">
    <property type="component" value="Chromosome"/>
</dbReference>
<evidence type="ECO:0000256" key="4">
    <source>
        <dbReference type="ARBA" id="ARBA00022989"/>
    </source>
</evidence>
<name>A0A858PZ21_9RICK</name>
<keyword evidence="4 6" id="KW-1133">Transmembrane helix</keyword>
<accession>A0A858PZ21</accession>
<evidence type="ECO:0000256" key="5">
    <source>
        <dbReference type="ARBA" id="ARBA00023136"/>
    </source>
</evidence>
<evidence type="ECO:0000256" key="1">
    <source>
        <dbReference type="ARBA" id="ARBA00004370"/>
    </source>
</evidence>
<dbReference type="PANTHER" id="PTHR23427:SF2">
    <property type="entry name" value="SURFEIT LOCUS PROTEIN 1"/>
    <property type="match status" value="1"/>
</dbReference>
<evidence type="ECO:0000256" key="6">
    <source>
        <dbReference type="RuleBase" id="RU363076"/>
    </source>
</evidence>
<gene>
    <name evidence="7" type="ORF">ANPL_04085</name>
</gene>
<dbReference type="PROSITE" id="PS50895">
    <property type="entry name" value="SURF1"/>
    <property type="match status" value="1"/>
</dbReference>
<keyword evidence="5 6" id="KW-0472">Membrane</keyword>
<dbReference type="PANTHER" id="PTHR23427">
    <property type="entry name" value="SURFEIT LOCUS PROTEIN"/>
    <property type="match status" value="1"/>
</dbReference>
<dbReference type="Pfam" id="PF02104">
    <property type="entry name" value="SURF1"/>
    <property type="match status" value="1"/>
</dbReference>
<dbReference type="InterPro" id="IPR002994">
    <property type="entry name" value="Surf1/Shy1"/>
</dbReference>
<protein>
    <recommendedName>
        <fullName evidence="6">SURF1-like protein</fullName>
    </recommendedName>
</protein>
<comment type="similarity">
    <text evidence="2 6">Belongs to the SURF1 family.</text>
</comment>
<evidence type="ECO:0000313" key="7">
    <source>
        <dbReference type="EMBL" id="QJC27863.1"/>
    </source>
</evidence>